<dbReference type="InterPro" id="IPR017926">
    <property type="entry name" value="GATASE"/>
</dbReference>
<proteinExistence type="predicted"/>
<dbReference type="InterPro" id="IPR044992">
    <property type="entry name" value="ChyE-like"/>
</dbReference>
<organism evidence="2 3">
    <name type="scientific">Sphingomonas glacialis</name>
    <dbReference type="NCBI Taxonomy" id="658225"/>
    <lineage>
        <taxon>Bacteria</taxon>
        <taxon>Pseudomonadati</taxon>
        <taxon>Pseudomonadota</taxon>
        <taxon>Alphaproteobacteria</taxon>
        <taxon>Sphingomonadales</taxon>
        <taxon>Sphingomonadaceae</taxon>
        <taxon>Sphingomonas</taxon>
    </lineage>
</organism>
<dbReference type="EMBL" id="RCZC01000004">
    <property type="protein sequence ID" value="TPG52012.1"/>
    <property type="molecule type" value="Genomic_DNA"/>
</dbReference>
<dbReference type="AlphaFoldDB" id="A0A502FRV6"/>
<dbReference type="CDD" id="cd01741">
    <property type="entry name" value="GATase1_1"/>
    <property type="match status" value="1"/>
</dbReference>
<dbReference type="Pfam" id="PF00117">
    <property type="entry name" value="GATase"/>
    <property type="match status" value="1"/>
</dbReference>
<keyword evidence="3" id="KW-1185">Reference proteome</keyword>
<feature type="domain" description="Glutamine amidotransferase" evidence="1">
    <location>
        <begin position="41"/>
        <end position="205"/>
    </location>
</feature>
<dbReference type="PROSITE" id="PS51273">
    <property type="entry name" value="GATASE_TYPE_1"/>
    <property type="match status" value="1"/>
</dbReference>
<evidence type="ECO:0000259" key="1">
    <source>
        <dbReference type="Pfam" id="PF00117"/>
    </source>
</evidence>
<dbReference type="GO" id="GO:0005829">
    <property type="term" value="C:cytosol"/>
    <property type="evidence" value="ECO:0007669"/>
    <property type="project" value="TreeGrafter"/>
</dbReference>
<dbReference type="InterPro" id="IPR029062">
    <property type="entry name" value="Class_I_gatase-like"/>
</dbReference>
<evidence type="ECO:0000313" key="2">
    <source>
        <dbReference type="EMBL" id="TPG52012.1"/>
    </source>
</evidence>
<sequence length="292" mass="32029">MPHFLIADSETLTEREARRAQAGKSSGETYSVTLKQLSPDCAIDIVQPADDDARTFLPDDITRYDAVFLTGSPLHVYDDTPEVRRQLAFMRAVFASGTPSFGSCAGLQIAVTAAGGRVRKMPERMEAGISRRIVATKAGQGHPMLAGRADTWDAPAIHGDEVEELPEGARLLATNPVTRVQAVEIRHDRGVFWGVQYHPELALGEIAVALQRQADDLVTAGLAESRDDVDTRADQIAALHRKPDERALRWLLGVDGEFADEDRRRREIVNFLAELSALDRRRKDSAVPSPAA</sequence>
<comment type="caution">
    <text evidence="2">The sequence shown here is derived from an EMBL/GenBank/DDBJ whole genome shotgun (WGS) entry which is preliminary data.</text>
</comment>
<dbReference type="Gene3D" id="3.40.50.880">
    <property type="match status" value="1"/>
</dbReference>
<protein>
    <submittedName>
        <fullName evidence="2">Type 1 glutamine amidotransferase</fullName>
    </submittedName>
</protein>
<keyword evidence="2" id="KW-0315">Glutamine amidotransferase</keyword>
<reference evidence="2 3" key="1">
    <citation type="journal article" date="2019" name="Environ. Microbiol.">
        <title>Species interactions and distinct microbial communities in high Arctic permafrost affected cryosols are associated with the CH4 and CO2 gas fluxes.</title>
        <authorList>
            <person name="Altshuler I."/>
            <person name="Hamel J."/>
            <person name="Turney S."/>
            <person name="Magnuson E."/>
            <person name="Levesque R."/>
            <person name="Greer C."/>
            <person name="Whyte L.G."/>
        </authorList>
    </citation>
    <scope>NUCLEOTIDE SEQUENCE [LARGE SCALE GENOMIC DNA]</scope>
    <source>
        <strain evidence="2 3">E6.1</strain>
    </source>
</reference>
<evidence type="ECO:0000313" key="3">
    <source>
        <dbReference type="Proteomes" id="UP000319931"/>
    </source>
</evidence>
<keyword evidence="2" id="KW-0808">Transferase</keyword>
<dbReference type="Proteomes" id="UP000319931">
    <property type="component" value="Unassembled WGS sequence"/>
</dbReference>
<dbReference type="PANTHER" id="PTHR42695:SF5">
    <property type="entry name" value="GLUTAMINE AMIDOTRANSFERASE YLR126C-RELATED"/>
    <property type="match status" value="1"/>
</dbReference>
<name>A0A502FRV6_9SPHN</name>
<dbReference type="GO" id="GO:0016740">
    <property type="term" value="F:transferase activity"/>
    <property type="evidence" value="ECO:0007669"/>
    <property type="project" value="UniProtKB-KW"/>
</dbReference>
<dbReference type="PANTHER" id="PTHR42695">
    <property type="entry name" value="GLUTAMINE AMIDOTRANSFERASE YLR126C-RELATED"/>
    <property type="match status" value="1"/>
</dbReference>
<gene>
    <name evidence="2" type="ORF">EAH76_14905</name>
</gene>
<dbReference type="OrthoDB" id="9813383at2"/>
<dbReference type="SUPFAM" id="SSF52317">
    <property type="entry name" value="Class I glutamine amidotransferase-like"/>
    <property type="match status" value="1"/>
</dbReference>
<accession>A0A502FRV6</accession>